<accession>A0ABU9D0U2</accession>
<dbReference type="PANTHER" id="PTHR33055">
    <property type="entry name" value="TRANSPOSASE FOR INSERTION SEQUENCE ELEMENT IS1111A"/>
    <property type="match status" value="1"/>
</dbReference>
<dbReference type="NCBIfam" id="NF033542">
    <property type="entry name" value="transpos_IS110"/>
    <property type="match status" value="1"/>
</dbReference>
<keyword evidence="1" id="KW-0175">Coiled coil</keyword>
<reference evidence="4 5" key="1">
    <citation type="submission" date="2024-03" db="EMBL/GenBank/DDBJ databases">
        <title>Rhodococcus navarretei sp. nov. and Pseudarthrobacter quantumdoti sp. nov., two new species with the ability to biosynthesize Quantum Dots isolated from soil samples at Union Glacier, Antarctica.</title>
        <authorList>
            <person name="Vargas M."/>
        </authorList>
    </citation>
    <scope>NUCLEOTIDE SEQUENCE [LARGE SCALE GENOMIC DNA]</scope>
    <source>
        <strain evidence="4 5">EXRC-4A-4</strain>
    </source>
</reference>
<evidence type="ECO:0000313" key="5">
    <source>
        <dbReference type="Proteomes" id="UP001456513"/>
    </source>
</evidence>
<dbReference type="InterPro" id="IPR002525">
    <property type="entry name" value="Transp_IS110-like_N"/>
</dbReference>
<dbReference type="InterPro" id="IPR047650">
    <property type="entry name" value="Transpos_IS110"/>
</dbReference>
<evidence type="ECO:0000313" key="4">
    <source>
        <dbReference type="EMBL" id="MEK8073224.1"/>
    </source>
</evidence>
<dbReference type="RefSeq" id="WP_206498880.1">
    <property type="nucleotide sequence ID" value="NZ_JBBPCN010000001.1"/>
</dbReference>
<evidence type="ECO:0000256" key="1">
    <source>
        <dbReference type="SAM" id="Coils"/>
    </source>
</evidence>
<dbReference type="Pfam" id="PF01548">
    <property type="entry name" value="DEDD_Tnp_IS110"/>
    <property type="match status" value="1"/>
</dbReference>
<dbReference type="EMBL" id="JBBPCN010000001">
    <property type="protein sequence ID" value="MEK8073224.1"/>
    <property type="molecule type" value="Genomic_DNA"/>
</dbReference>
<feature type="domain" description="Transposase IS110-like N-terminal" evidence="2">
    <location>
        <begin position="7"/>
        <end position="152"/>
    </location>
</feature>
<sequence length="365" mass="39235">MDGDIVVGIDSHKDTHYAAVLTRGGRRLGARQFGATAQGYNELSEWVETFGTPASFGVECTGSYAAGLTRHLLERGMSVAEINTTNKHARARRGKDDALDAEMAARHVLTGADAIVPKSSTGAVESIRMLLLTRESAVNARTVALQQIQDVLITAPVALRESITYKRGKGAVEACSRLRPDLSRLSDPEQAAKLTLRTLGRRASDLAEEIAVLERELDTLVTATAPTMRAACGVGPVNGAQLLVTAGQNIGRLHSEAAFARLCGVAPVPASSGKTTRMRLHRGGDRAANRALYLITVCRLRYDQRTIDYMQRRRGDGLSKKDVIRCLKRFVAREVFNDLVADLAGCGSMSAEVDVPAARAPSGVR</sequence>
<feature type="domain" description="Transposase IS116/IS110/IS902 C-terminal" evidence="3">
    <location>
        <begin position="233"/>
        <end position="310"/>
    </location>
</feature>
<dbReference type="Pfam" id="PF02371">
    <property type="entry name" value="Transposase_20"/>
    <property type="match status" value="1"/>
</dbReference>
<name>A0ABU9D0U2_9NOCA</name>
<dbReference type="Proteomes" id="UP001456513">
    <property type="component" value="Unassembled WGS sequence"/>
</dbReference>
<feature type="coiled-coil region" evidence="1">
    <location>
        <begin position="196"/>
        <end position="223"/>
    </location>
</feature>
<dbReference type="PANTHER" id="PTHR33055:SF16">
    <property type="entry name" value="TRANSPOSASE FOR INSERTION SEQUENCE ELEMENT IS1547"/>
    <property type="match status" value="1"/>
</dbReference>
<evidence type="ECO:0000259" key="3">
    <source>
        <dbReference type="Pfam" id="PF02371"/>
    </source>
</evidence>
<keyword evidence="5" id="KW-1185">Reference proteome</keyword>
<organism evidence="4 5">
    <name type="scientific">Rhodococcus navarretei</name>
    <dbReference type="NCBI Taxonomy" id="3128981"/>
    <lineage>
        <taxon>Bacteria</taxon>
        <taxon>Bacillati</taxon>
        <taxon>Actinomycetota</taxon>
        <taxon>Actinomycetes</taxon>
        <taxon>Mycobacteriales</taxon>
        <taxon>Nocardiaceae</taxon>
        <taxon>Rhodococcus</taxon>
    </lineage>
</organism>
<evidence type="ECO:0000259" key="2">
    <source>
        <dbReference type="Pfam" id="PF01548"/>
    </source>
</evidence>
<gene>
    <name evidence="4" type="ORF">AABD04_20465</name>
</gene>
<dbReference type="InterPro" id="IPR003346">
    <property type="entry name" value="Transposase_20"/>
</dbReference>
<comment type="caution">
    <text evidence="4">The sequence shown here is derived from an EMBL/GenBank/DDBJ whole genome shotgun (WGS) entry which is preliminary data.</text>
</comment>
<protein>
    <submittedName>
        <fullName evidence="4">IS110 family transposase</fullName>
    </submittedName>
</protein>
<proteinExistence type="predicted"/>